<reference evidence="3" key="1">
    <citation type="journal article" date="2014" name="Science">
        <title>Ancient hybridizations among the ancestral genomes of bread wheat.</title>
        <authorList>
            <consortium name="International Wheat Genome Sequencing Consortium,"/>
            <person name="Marcussen T."/>
            <person name="Sandve S.R."/>
            <person name="Heier L."/>
            <person name="Spannagl M."/>
            <person name="Pfeifer M."/>
            <person name="Jakobsen K.S."/>
            <person name="Wulff B.B."/>
            <person name="Steuernagel B."/>
            <person name="Mayer K.F."/>
            <person name="Olsen O.A."/>
        </authorList>
    </citation>
    <scope>NUCLEOTIDE SEQUENCE [LARGE SCALE GENOMIC DNA]</scope>
    <source>
        <strain evidence="3">cv. AL8/78</strain>
    </source>
</reference>
<reference evidence="2" key="5">
    <citation type="journal article" date="2021" name="G3 (Bethesda)">
        <title>Aegilops tauschii genome assembly Aet v5.0 features greater sequence contiguity and improved annotation.</title>
        <authorList>
            <person name="Wang L."/>
            <person name="Zhu T."/>
            <person name="Rodriguez J.C."/>
            <person name="Deal K.R."/>
            <person name="Dubcovsky J."/>
            <person name="McGuire P.E."/>
            <person name="Lux T."/>
            <person name="Spannagl M."/>
            <person name="Mayer K.F.X."/>
            <person name="Baldrich P."/>
            <person name="Meyers B.C."/>
            <person name="Huo N."/>
            <person name="Gu Y.Q."/>
            <person name="Zhou H."/>
            <person name="Devos K.M."/>
            <person name="Bennetzen J.L."/>
            <person name="Unver T."/>
            <person name="Budak H."/>
            <person name="Gulick P.J."/>
            <person name="Galiba G."/>
            <person name="Kalapos B."/>
            <person name="Nelson D.R."/>
            <person name="Li P."/>
            <person name="You F.M."/>
            <person name="Luo M.C."/>
            <person name="Dvorak J."/>
        </authorList>
    </citation>
    <scope>NUCLEOTIDE SEQUENCE [LARGE SCALE GENOMIC DNA]</scope>
    <source>
        <strain evidence="2">cv. AL8/78</strain>
    </source>
</reference>
<dbReference type="Gramene" id="AET4Gv20883200.3">
    <property type="protein sequence ID" value="AET4Gv20883200.3"/>
    <property type="gene ID" value="AET4Gv20883200"/>
</dbReference>
<reference evidence="2" key="4">
    <citation type="submission" date="2019-03" db="UniProtKB">
        <authorList>
            <consortium name="EnsemblPlants"/>
        </authorList>
    </citation>
    <scope>IDENTIFICATION</scope>
</reference>
<organism evidence="2 3">
    <name type="scientific">Aegilops tauschii subsp. strangulata</name>
    <name type="common">Goatgrass</name>
    <dbReference type="NCBI Taxonomy" id="200361"/>
    <lineage>
        <taxon>Eukaryota</taxon>
        <taxon>Viridiplantae</taxon>
        <taxon>Streptophyta</taxon>
        <taxon>Embryophyta</taxon>
        <taxon>Tracheophyta</taxon>
        <taxon>Spermatophyta</taxon>
        <taxon>Magnoliopsida</taxon>
        <taxon>Liliopsida</taxon>
        <taxon>Poales</taxon>
        <taxon>Poaceae</taxon>
        <taxon>BOP clade</taxon>
        <taxon>Pooideae</taxon>
        <taxon>Triticodae</taxon>
        <taxon>Triticeae</taxon>
        <taxon>Triticinae</taxon>
        <taxon>Aegilops</taxon>
    </lineage>
</organism>
<feature type="region of interest" description="Disordered" evidence="1">
    <location>
        <begin position="1"/>
        <end position="66"/>
    </location>
</feature>
<dbReference type="SUPFAM" id="SSF48452">
    <property type="entry name" value="TPR-like"/>
    <property type="match status" value="1"/>
</dbReference>
<dbReference type="AlphaFoldDB" id="A0A453JDV2"/>
<feature type="region of interest" description="Disordered" evidence="1">
    <location>
        <begin position="82"/>
        <end position="104"/>
    </location>
</feature>
<keyword evidence="3" id="KW-1185">Reference proteome</keyword>
<reference evidence="3" key="2">
    <citation type="journal article" date="2017" name="Nat. Plants">
        <title>The Aegilops tauschii genome reveals multiple impacts of transposons.</title>
        <authorList>
            <person name="Zhao G."/>
            <person name="Zou C."/>
            <person name="Li K."/>
            <person name="Wang K."/>
            <person name="Li T."/>
            <person name="Gao L."/>
            <person name="Zhang X."/>
            <person name="Wang H."/>
            <person name="Yang Z."/>
            <person name="Liu X."/>
            <person name="Jiang W."/>
            <person name="Mao L."/>
            <person name="Kong X."/>
            <person name="Jiao Y."/>
            <person name="Jia J."/>
        </authorList>
    </citation>
    <scope>NUCLEOTIDE SEQUENCE [LARGE SCALE GENOMIC DNA]</scope>
    <source>
        <strain evidence="3">cv. AL8/78</strain>
    </source>
</reference>
<protein>
    <submittedName>
        <fullName evidence="2">Uncharacterized protein</fullName>
    </submittedName>
</protein>
<name>A0A453JDV2_AEGTS</name>
<dbReference type="EnsemblPlants" id="AET4Gv20883200.3">
    <property type="protein sequence ID" value="AET4Gv20883200.3"/>
    <property type="gene ID" value="AET4Gv20883200"/>
</dbReference>
<evidence type="ECO:0000256" key="1">
    <source>
        <dbReference type="SAM" id="MobiDB-lite"/>
    </source>
</evidence>
<reference evidence="2" key="3">
    <citation type="journal article" date="2017" name="Nature">
        <title>Genome sequence of the progenitor of the wheat D genome Aegilops tauschii.</title>
        <authorList>
            <person name="Luo M.C."/>
            <person name="Gu Y.Q."/>
            <person name="Puiu D."/>
            <person name="Wang H."/>
            <person name="Twardziok S.O."/>
            <person name="Deal K.R."/>
            <person name="Huo N."/>
            <person name="Zhu T."/>
            <person name="Wang L."/>
            <person name="Wang Y."/>
            <person name="McGuire P.E."/>
            <person name="Liu S."/>
            <person name="Long H."/>
            <person name="Ramasamy R.K."/>
            <person name="Rodriguez J.C."/>
            <person name="Van S.L."/>
            <person name="Yuan L."/>
            <person name="Wang Z."/>
            <person name="Xia Z."/>
            <person name="Xiao L."/>
            <person name="Anderson O.D."/>
            <person name="Ouyang S."/>
            <person name="Liang Y."/>
            <person name="Zimin A.V."/>
            <person name="Pertea G."/>
            <person name="Qi P."/>
            <person name="Bennetzen J.L."/>
            <person name="Dai X."/>
            <person name="Dawson M.W."/>
            <person name="Muller H.G."/>
            <person name="Kugler K."/>
            <person name="Rivarola-Duarte L."/>
            <person name="Spannagl M."/>
            <person name="Mayer K.F.X."/>
            <person name="Lu F.H."/>
            <person name="Bevan M.W."/>
            <person name="Leroy P."/>
            <person name="Li P."/>
            <person name="You F.M."/>
            <person name="Sun Q."/>
            <person name="Liu Z."/>
            <person name="Lyons E."/>
            <person name="Wicker T."/>
            <person name="Salzberg S.L."/>
            <person name="Devos K.M."/>
            <person name="Dvorak J."/>
        </authorList>
    </citation>
    <scope>NUCLEOTIDE SEQUENCE [LARGE SCALE GENOMIC DNA]</scope>
    <source>
        <strain evidence="2">cv. AL8/78</strain>
    </source>
</reference>
<accession>A0A453JDV2</accession>
<feature type="compositionally biased region" description="Polar residues" evidence="1">
    <location>
        <begin position="95"/>
        <end position="104"/>
    </location>
</feature>
<dbReference type="Proteomes" id="UP000015105">
    <property type="component" value="Chromosome 4D"/>
</dbReference>
<evidence type="ECO:0000313" key="3">
    <source>
        <dbReference type="Proteomes" id="UP000015105"/>
    </source>
</evidence>
<dbReference type="Pfam" id="PF06552">
    <property type="entry name" value="TOM20_plant"/>
    <property type="match status" value="1"/>
</dbReference>
<dbReference type="InterPro" id="IPR053277">
    <property type="entry name" value="Endomembrane_traffic_mod"/>
</dbReference>
<dbReference type="InterPro" id="IPR011990">
    <property type="entry name" value="TPR-like_helical_dom_sf"/>
</dbReference>
<feature type="compositionally biased region" description="Low complexity" evidence="1">
    <location>
        <begin position="28"/>
        <end position="45"/>
    </location>
</feature>
<dbReference type="Gene3D" id="1.25.40.10">
    <property type="entry name" value="Tetratricopeptide repeat domain"/>
    <property type="match status" value="2"/>
</dbReference>
<sequence length="307" mass="33425">MPDMEESTQPKPADPELPNGAGDPDQPSPAAAEAPAAEEVAAAEEVPARSEPPKGAGTNADGWRPYTMGELLGEAAAAGRSDFAADGNGAGSATPERSSQDSLQLSTHHDVAMDLINSVTGVDEEGRSRQRILTFAAKRYISAIERNPEDPDAYYNWALVLQESADNVDPNSDSSKDSLLEEACKKYAEATRLCPTLYDAYYNWAIAIADRAKMRGRTKEAEELWQQAIRNYDKAVQLSWNSPQALNNWGLGLQELSAIVPAKDKQTIIKTAISKFRSAIQLQFDFHRAIYNLGTVLVCFLGLFDSD</sequence>
<evidence type="ECO:0000313" key="2">
    <source>
        <dbReference type="EnsemblPlants" id="AET4Gv20883200.3"/>
    </source>
</evidence>
<dbReference type="PANTHER" id="PTHR45005">
    <property type="match status" value="1"/>
</dbReference>
<proteinExistence type="predicted"/>
<dbReference type="PANTHER" id="PTHR45005:SF3">
    <property type="entry name" value="EXPRESSED PROTEIN"/>
    <property type="match status" value="1"/>
</dbReference>